<dbReference type="Proteomes" id="UP001215280">
    <property type="component" value="Unassembled WGS sequence"/>
</dbReference>
<evidence type="ECO:0000259" key="1">
    <source>
        <dbReference type="Pfam" id="PF24764"/>
    </source>
</evidence>
<reference evidence="2" key="1">
    <citation type="submission" date="2023-03" db="EMBL/GenBank/DDBJ databases">
        <title>Massive genome expansion in bonnet fungi (Mycena s.s.) driven by repeated elements and novel gene families across ecological guilds.</title>
        <authorList>
            <consortium name="Lawrence Berkeley National Laboratory"/>
            <person name="Harder C.B."/>
            <person name="Miyauchi S."/>
            <person name="Viragh M."/>
            <person name="Kuo A."/>
            <person name="Thoen E."/>
            <person name="Andreopoulos B."/>
            <person name="Lu D."/>
            <person name="Skrede I."/>
            <person name="Drula E."/>
            <person name="Henrissat B."/>
            <person name="Morin E."/>
            <person name="Kohler A."/>
            <person name="Barry K."/>
            <person name="LaButti K."/>
            <person name="Morin E."/>
            <person name="Salamov A."/>
            <person name="Lipzen A."/>
            <person name="Mereny Z."/>
            <person name="Hegedus B."/>
            <person name="Baldrian P."/>
            <person name="Stursova M."/>
            <person name="Weitz H."/>
            <person name="Taylor A."/>
            <person name="Grigoriev I.V."/>
            <person name="Nagy L.G."/>
            <person name="Martin F."/>
            <person name="Kauserud H."/>
        </authorList>
    </citation>
    <scope>NUCLEOTIDE SEQUENCE</scope>
    <source>
        <strain evidence="2">CBHHK188m</strain>
    </source>
</reference>
<evidence type="ECO:0000313" key="2">
    <source>
        <dbReference type="EMBL" id="KAJ7753639.1"/>
    </source>
</evidence>
<feature type="domain" description="Integrase core" evidence="1">
    <location>
        <begin position="74"/>
        <end position="143"/>
    </location>
</feature>
<dbReference type="EMBL" id="JARJLG010000070">
    <property type="protein sequence ID" value="KAJ7753639.1"/>
    <property type="molecule type" value="Genomic_DNA"/>
</dbReference>
<gene>
    <name evidence="2" type="ORF">DFH07DRAFT_744237</name>
</gene>
<name>A0AAD7NAI4_9AGAR</name>
<keyword evidence="3" id="KW-1185">Reference proteome</keyword>
<comment type="caution">
    <text evidence="2">The sequence shown here is derived from an EMBL/GenBank/DDBJ whole genome shotgun (WGS) entry which is preliminary data.</text>
</comment>
<dbReference type="InterPro" id="IPR058913">
    <property type="entry name" value="Integrase_dom_put"/>
</dbReference>
<evidence type="ECO:0000313" key="3">
    <source>
        <dbReference type="Proteomes" id="UP001215280"/>
    </source>
</evidence>
<organism evidence="2 3">
    <name type="scientific">Mycena maculata</name>
    <dbReference type="NCBI Taxonomy" id="230809"/>
    <lineage>
        <taxon>Eukaryota</taxon>
        <taxon>Fungi</taxon>
        <taxon>Dikarya</taxon>
        <taxon>Basidiomycota</taxon>
        <taxon>Agaricomycotina</taxon>
        <taxon>Agaricomycetes</taxon>
        <taxon>Agaricomycetidae</taxon>
        <taxon>Agaricales</taxon>
        <taxon>Marasmiineae</taxon>
        <taxon>Mycenaceae</taxon>
        <taxon>Mycena</taxon>
    </lineage>
</organism>
<sequence length="251" mass="28641">MDEGHDQTRHFFTECHQISSKAQFLVDSLPNAETAAVERACRQLNAIRVILLALNDPHSTPTDLETLIAYVDNVRKDSLKSYRQIFTYLGDTDLLDMENEIHRSCLFRVFQRRIQASLDRTRDAWNHHKIRTARNKTPIAIFELSRERAIHRGYWTGDMGDDLDTVADPLYGYDGEAPQPPIAEQAGEADTVVPELAGIDAQREAGICVNDDEELADIRALMEDFDFEKDDENWGINIYCEAVILLTARMQ</sequence>
<proteinExistence type="predicted"/>
<accession>A0AAD7NAI4</accession>
<dbReference type="AlphaFoldDB" id="A0AAD7NAI4"/>
<protein>
    <recommendedName>
        <fullName evidence="1">Integrase core domain-containing protein</fullName>
    </recommendedName>
</protein>
<dbReference type="Pfam" id="PF24764">
    <property type="entry name" value="rva_4"/>
    <property type="match status" value="1"/>
</dbReference>